<organism evidence="2 3">
    <name type="scientific">Vanilla planifolia</name>
    <name type="common">Vanilla</name>
    <dbReference type="NCBI Taxonomy" id="51239"/>
    <lineage>
        <taxon>Eukaryota</taxon>
        <taxon>Viridiplantae</taxon>
        <taxon>Streptophyta</taxon>
        <taxon>Embryophyta</taxon>
        <taxon>Tracheophyta</taxon>
        <taxon>Spermatophyta</taxon>
        <taxon>Magnoliopsida</taxon>
        <taxon>Liliopsida</taxon>
        <taxon>Asparagales</taxon>
        <taxon>Orchidaceae</taxon>
        <taxon>Vanilloideae</taxon>
        <taxon>Vanilleae</taxon>
        <taxon>Vanilla</taxon>
    </lineage>
</organism>
<feature type="transmembrane region" description="Helical" evidence="1">
    <location>
        <begin position="189"/>
        <end position="207"/>
    </location>
</feature>
<evidence type="ECO:0000313" key="3">
    <source>
        <dbReference type="Proteomes" id="UP000639772"/>
    </source>
</evidence>
<dbReference type="PANTHER" id="PTHR34189:SF4">
    <property type="entry name" value="TRANSMEMBRANE PROTEIN"/>
    <property type="match status" value="1"/>
</dbReference>
<dbReference type="Proteomes" id="UP000639772">
    <property type="component" value="Chromosome 12"/>
</dbReference>
<keyword evidence="1" id="KW-0472">Membrane</keyword>
<dbReference type="PANTHER" id="PTHR34189">
    <property type="entry name" value="TRANSMEMBRANE PROTEIN"/>
    <property type="match status" value="1"/>
</dbReference>
<gene>
    <name evidence="2" type="ORF">HPP92_022889</name>
</gene>
<dbReference type="AlphaFoldDB" id="A0A835UHN2"/>
<name>A0A835UHN2_VANPL</name>
<keyword evidence="1" id="KW-1133">Transmembrane helix</keyword>
<evidence type="ECO:0000313" key="2">
    <source>
        <dbReference type="EMBL" id="KAG0459761.1"/>
    </source>
</evidence>
<reference evidence="2 3" key="1">
    <citation type="journal article" date="2020" name="Nat. Food">
        <title>A phased Vanilla planifolia genome enables genetic improvement of flavour and production.</title>
        <authorList>
            <person name="Hasing T."/>
            <person name="Tang H."/>
            <person name="Brym M."/>
            <person name="Khazi F."/>
            <person name="Huang T."/>
            <person name="Chambers A.H."/>
        </authorList>
    </citation>
    <scope>NUCLEOTIDE SEQUENCE [LARGE SCALE GENOMIC DNA]</scope>
    <source>
        <tissue evidence="2">Leaf</tissue>
    </source>
</reference>
<keyword evidence="1" id="KW-0812">Transmembrane</keyword>
<accession>A0A835UHN2</accession>
<proteinExistence type="predicted"/>
<sequence>MEQDTQGIQCQDFPYTQLKPFEESQRRCRFVLVFQEVPFISVALQTCNLAANMHQRTSHRRRKTKPLYCFLTKSVALDGDGVRSLQSSQTNFIDPPTPSPRTSRALTIAAEAKNAHGGSRSLKCRVSPLGFITGMHRSGSTTRVTDEYYPSAAQVAGVRSAFVVNHLPLYDPQSEVTKKEASRIRFAENMVHLIPVVIILCAMVLWFCSNPEIQMTTNDDSILARIKNMTIDGYSSWNGTSMTIGLEDLDPVDGIGTEGTGRGLK</sequence>
<protein>
    <submittedName>
        <fullName evidence="2">Uncharacterized protein</fullName>
    </submittedName>
</protein>
<evidence type="ECO:0000256" key="1">
    <source>
        <dbReference type="SAM" id="Phobius"/>
    </source>
</evidence>
<comment type="caution">
    <text evidence="2">The sequence shown here is derived from an EMBL/GenBank/DDBJ whole genome shotgun (WGS) entry which is preliminary data.</text>
</comment>
<dbReference type="EMBL" id="JADCNM010000012">
    <property type="protein sequence ID" value="KAG0459761.1"/>
    <property type="molecule type" value="Genomic_DNA"/>
</dbReference>
<dbReference type="OrthoDB" id="759788at2759"/>